<evidence type="ECO:0000256" key="4">
    <source>
        <dbReference type="ARBA" id="ARBA00022475"/>
    </source>
</evidence>
<dbReference type="InterPro" id="IPR000719">
    <property type="entry name" value="Prot_kinase_dom"/>
</dbReference>
<dbReference type="Pfam" id="PF12819">
    <property type="entry name" value="Malectin_like"/>
    <property type="match status" value="1"/>
</dbReference>
<evidence type="ECO:0000313" key="20">
    <source>
        <dbReference type="Proteomes" id="UP000032180"/>
    </source>
</evidence>
<keyword evidence="15" id="KW-0325">Glycoprotein</keyword>
<dbReference type="PANTHER" id="PTHR45631:SF6">
    <property type="entry name" value="OS09G0352000 PROTEIN"/>
    <property type="match status" value="1"/>
</dbReference>
<keyword evidence="7 17" id="KW-0812">Transmembrane</keyword>
<dbReference type="PROSITE" id="PS50011">
    <property type="entry name" value="PROTEIN_KINASE_DOM"/>
    <property type="match status" value="1"/>
</dbReference>
<dbReference type="PROSITE" id="PS00107">
    <property type="entry name" value="PROTEIN_KINASE_ATP"/>
    <property type="match status" value="1"/>
</dbReference>
<dbReference type="InterPro" id="IPR008271">
    <property type="entry name" value="Ser/Thr_kinase_AS"/>
</dbReference>
<dbReference type="AlphaFoldDB" id="A0A0D9XCV1"/>
<keyword evidence="12 17" id="KW-1133">Transmembrane helix</keyword>
<evidence type="ECO:0000256" key="13">
    <source>
        <dbReference type="ARBA" id="ARBA00023136"/>
    </source>
</evidence>
<feature type="transmembrane region" description="Helical" evidence="17">
    <location>
        <begin position="159"/>
        <end position="182"/>
    </location>
</feature>
<feature type="domain" description="Protein kinase" evidence="18">
    <location>
        <begin position="233"/>
        <end position="482"/>
    </location>
</feature>
<evidence type="ECO:0000256" key="6">
    <source>
        <dbReference type="ARBA" id="ARBA00022679"/>
    </source>
</evidence>
<reference evidence="19 20" key="1">
    <citation type="submission" date="2012-08" db="EMBL/GenBank/DDBJ databases">
        <title>Oryza genome evolution.</title>
        <authorList>
            <person name="Wing R.A."/>
        </authorList>
    </citation>
    <scope>NUCLEOTIDE SEQUENCE</scope>
</reference>
<dbReference type="InterPro" id="IPR011009">
    <property type="entry name" value="Kinase-like_dom_sf"/>
</dbReference>
<evidence type="ECO:0000256" key="17">
    <source>
        <dbReference type="SAM" id="Phobius"/>
    </source>
</evidence>
<dbReference type="STRING" id="77586.A0A0D9XCV1"/>
<dbReference type="SUPFAM" id="SSF56112">
    <property type="entry name" value="Protein kinase-like (PK-like)"/>
    <property type="match status" value="1"/>
</dbReference>
<dbReference type="EnsemblPlants" id="LPERR09G04800.1">
    <property type="protein sequence ID" value="LPERR09G04800.1"/>
    <property type="gene ID" value="LPERR09G04800"/>
</dbReference>
<dbReference type="SMART" id="SM00220">
    <property type="entry name" value="S_TKc"/>
    <property type="match status" value="1"/>
</dbReference>
<keyword evidence="6" id="KW-0808">Transferase</keyword>
<reference evidence="19" key="3">
    <citation type="submission" date="2015-04" db="UniProtKB">
        <authorList>
            <consortium name="EnsemblPlants"/>
        </authorList>
    </citation>
    <scope>IDENTIFICATION</scope>
</reference>
<accession>A0A0D9XCV1</accession>
<dbReference type="PROSITE" id="PS00108">
    <property type="entry name" value="PROTEIN_KINASE_ST"/>
    <property type="match status" value="1"/>
</dbReference>
<evidence type="ECO:0000256" key="14">
    <source>
        <dbReference type="ARBA" id="ARBA00023170"/>
    </source>
</evidence>
<keyword evidence="4" id="KW-1003">Cell membrane</keyword>
<dbReference type="PANTHER" id="PTHR45631">
    <property type="entry name" value="OS07G0107800 PROTEIN-RELATED"/>
    <property type="match status" value="1"/>
</dbReference>
<dbReference type="InterPro" id="IPR001245">
    <property type="entry name" value="Ser-Thr/Tyr_kinase_cat_dom"/>
</dbReference>
<evidence type="ECO:0000256" key="5">
    <source>
        <dbReference type="ARBA" id="ARBA00022527"/>
    </source>
</evidence>
<dbReference type="Gene3D" id="3.30.200.20">
    <property type="entry name" value="Phosphorylase Kinase, domain 1"/>
    <property type="match status" value="1"/>
</dbReference>
<dbReference type="InterPro" id="IPR032675">
    <property type="entry name" value="LRR_dom_sf"/>
</dbReference>
<comment type="subcellular location">
    <subcellularLocation>
        <location evidence="1">Cell membrane</location>
        <topology evidence="1">Single-pass type I membrane protein</topology>
    </subcellularLocation>
</comment>
<evidence type="ECO:0000256" key="7">
    <source>
        <dbReference type="ARBA" id="ARBA00022692"/>
    </source>
</evidence>
<proteinExistence type="inferred from homology"/>
<keyword evidence="10" id="KW-0418">Kinase</keyword>
<reference evidence="20" key="2">
    <citation type="submission" date="2013-12" db="EMBL/GenBank/DDBJ databases">
        <authorList>
            <person name="Yu Y."/>
            <person name="Lee S."/>
            <person name="de Baynast K."/>
            <person name="Wissotski M."/>
            <person name="Liu L."/>
            <person name="Talag J."/>
            <person name="Goicoechea J."/>
            <person name="Angelova A."/>
            <person name="Jetty R."/>
            <person name="Kudrna D."/>
            <person name="Golser W."/>
            <person name="Rivera L."/>
            <person name="Zhang J."/>
            <person name="Wing R."/>
        </authorList>
    </citation>
    <scope>NUCLEOTIDE SEQUENCE</scope>
</reference>
<dbReference type="Gene3D" id="1.10.510.10">
    <property type="entry name" value="Transferase(Phosphotransferase) domain 1"/>
    <property type="match status" value="1"/>
</dbReference>
<keyword evidence="14" id="KW-0675">Receptor</keyword>
<protein>
    <recommendedName>
        <fullName evidence="18">Protein kinase domain-containing protein</fullName>
    </recommendedName>
</protein>
<evidence type="ECO:0000256" key="10">
    <source>
        <dbReference type="ARBA" id="ARBA00022777"/>
    </source>
</evidence>
<dbReference type="GO" id="GO:0002229">
    <property type="term" value="P:defense response to oomycetes"/>
    <property type="evidence" value="ECO:0007669"/>
    <property type="project" value="UniProtKB-ARBA"/>
</dbReference>
<evidence type="ECO:0000259" key="18">
    <source>
        <dbReference type="PROSITE" id="PS50011"/>
    </source>
</evidence>
<keyword evidence="13 17" id="KW-0472">Membrane</keyword>
<dbReference type="HOGENOM" id="CLU_000288_41_2_1"/>
<evidence type="ECO:0000256" key="16">
    <source>
        <dbReference type="PROSITE-ProRule" id="PRU10141"/>
    </source>
</evidence>
<organism evidence="19 20">
    <name type="scientific">Leersia perrieri</name>
    <dbReference type="NCBI Taxonomy" id="77586"/>
    <lineage>
        <taxon>Eukaryota</taxon>
        <taxon>Viridiplantae</taxon>
        <taxon>Streptophyta</taxon>
        <taxon>Embryophyta</taxon>
        <taxon>Tracheophyta</taxon>
        <taxon>Spermatophyta</taxon>
        <taxon>Magnoliopsida</taxon>
        <taxon>Liliopsida</taxon>
        <taxon>Poales</taxon>
        <taxon>Poaceae</taxon>
        <taxon>BOP clade</taxon>
        <taxon>Oryzoideae</taxon>
        <taxon>Oryzeae</taxon>
        <taxon>Oryzinae</taxon>
        <taxon>Leersia</taxon>
    </lineage>
</organism>
<keyword evidence="9 16" id="KW-0547">Nucleotide-binding</keyword>
<dbReference type="SUPFAM" id="SSF52058">
    <property type="entry name" value="L domain-like"/>
    <property type="match status" value="1"/>
</dbReference>
<dbReference type="Gene3D" id="3.80.10.10">
    <property type="entry name" value="Ribonuclease Inhibitor"/>
    <property type="match status" value="1"/>
</dbReference>
<evidence type="ECO:0000256" key="1">
    <source>
        <dbReference type="ARBA" id="ARBA00004251"/>
    </source>
</evidence>
<sequence length="531" mass="59395">MPALAQIDFYPDVNLVKYNYTPPYLSSGTVYTSWFRADGGRYNISLVATAKSALPPMLNAFEVYYLINHDKPMTFPKDYMLLLSLSCDLSNSNLQGPISNNFALLTALENLNLSGNQLNGPIPDSLCKYSGGQFVFSYGSGGDMCNKTISPSSSRNRTAILALSVVGPVLLVTILILAYLIWRVRRKPNISTHTPPQVPELRNSPASITNHLDNLQHTENRQFTYEELKKLTNNFQRLIGRGGFGSVYYGRLENNSEVVVKIRSEYSRQGLHQFLAEVKNLTKVHHKNLVSLVGKVDVGDTLNWATRLRVSLEAAQGLDYLHKGCNLPIIHRDVKTNNILLDKNLKSKLADFGLSRTYISDTQTHISTNTATGTPGYIDPEYQLTGKLTESSDVYSFCVVLLEVATGLPPVLPNHDHTHVTQYVKNNITFGNISLVADARLKESYDISSLWKVVDTAMLCTAYDVSRRPTMSAVVVQLKESLALEEAREEEHWGNPSRRLCGSCGVQKWAIRKMKNCSWFSTISLQLFHVY</sequence>
<dbReference type="Proteomes" id="UP000032180">
    <property type="component" value="Chromosome 9"/>
</dbReference>
<evidence type="ECO:0000256" key="15">
    <source>
        <dbReference type="ARBA" id="ARBA00023180"/>
    </source>
</evidence>
<dbReference type="GO" id="GO:0005886">
    <property type="term" value="C:plasma membrane"/>
    <property type="evidence" value="ECO:0007669"/>
    <property type="project" value="UniProtKB-SubCell"/>
</dbReference>
<evidence type="ECO:0000313" key="19">
    <source>
        <dbReference type="EnsemblPlants" id="LPERR09G04800.1"/>
    </source>
</evidence>
<name>A0A0D9XCV1_9ORYZ</name>
<evidence type="ECO:0000256" key="2">
    <source>
        <dbReference type="ARBA" id="ARBA00008536"/>
    </source>
</evidence>
<keyword evidence="11 16" id="KW-0067">ATP-binding</keyword>
<dbReference type="InterPro" id="IPR024788">
    <property type="entry name" value="Malectin-like_Carb-bd_dom"/>
</dbReference>
<comment type="similarity">
    <text evidence="2">In the N-terminal section; belongs to the leguminous lectin family.</text>
</comment>
<evidence type="ECO:0000256" key="11">
    <source>
        <dbReference type="ARBA" id="ARBA00022840"/>
    </source>
</evidence>
<evidence type="ECO:0000256" key="8">
    <source>
        <dbReference type="ARBA" id="ARBA00022729"/>
    </source>
</evidence>
<evidence type="ECO:0000256" key="9">
    <source>
        <dbReference type="ARBA" id="ARBA00022741"/>
    </source>
</evidence>
<keyword evidence="5" id="KW-0723">Serine/threonine-protein kinase</keyword>
<dbReference type="GO" id="GO:0005524">
    <property type="term" value="F:ATP binding"/>
    <property type="evidence" value="ECO:0007669"/>
    <property type="project" value="UniProtKB-UniRule"/>
</dbReference>
<dbReference type="Gramene" id="LPERR09G04800.1">
    <property type="protein sequence ID" value="LPERR09G04800.1"/>
    <property type="gene ID" value="LPERR09G04800"/>
</dbReference>
<evidence type="ECO:0000256" key="3">
    <source>
        <dbReference type="ARBA" id="ARBA00010217"/>
    </source>
</evidence>
<evidence type="ECO:0000256" key="12">
    <source>
        <dbReference type="ARBA" id="ARBA00022989"/>
    </source>
</evidence>
<keyword evidence="8" id="KW-0732">Signal</keyword>
<dbReference type="Pfam" id="PF07714">
    <property type="entry name" value="PK_Tyr_Ser-Thr"/>
    <property type="match status" value="1"/>
</dbReference>
<comment type="similarity">
    <text evidence="3">In the C-terminal section; belongs to the protein kinase superfamily. Ser/Thr protein kinase family.</text>
</comment>
<dbReference type="InterPro" id="IPR017441">
    <property type="entry name" value="Protein_kinase_ATP_BS"/>
</dbReference>
<keyword evidence="20" id="KW-1185">Reference proteome</keyword>
<dbReference type="eggNOG" id="ENOG502QQCZ">
    <property type="taxonomic scope" value="Eukaryota"/>
</dbReference>
<dbReference type="FunFam" id="1.10.510.10:FF:000240">
    <property type="entry name" value="Lectin-domain containing receptor kinase A4.3"/>
    <property type="match status" value="1"/>
</dbReference>
<dbReference type="GO" id="GO:0004672">
    <property type="term" value="F:protein kinase activity"/>
    <property type="evidence" value="ECO:0007669"/>
    <property type="project" value="InterPro"/>
</dbReference>
<dbReference type="Pfam" id="PF00069">
    <property type="entry name" value="Pkinase"/>
    <property type="match status" value="1"/>
</dbReference>
<feature type="binding site" evidence="16">
    <location>
        <position position="261"/>
    </location>
    <ligand>
        <name>ATP</name>
        <dbReference type="ChEBI" id="CHEBI:30616"/>
    </ligand>
</feature>